<keyword evidence="4 9" id="KW-1003">Cell membrane</keyword>
<dbReference type="HAMAP" id="MF_00024">
    <property type="entry name" value="CobD_CbiB"/>
    <property type="match status" value="1"/>
</dbReference>
<keyword evidence="6 9" id="KW-0812">Transmembrane</keyword>
<keyword evidence="8 9" id="KW-0472">Membrane</keyword>
<name>A0AAW9MU75_9FIRM</name>
<dbReference type="GO" id="GO:0048472">
    <property type="term" value="F:threonine-phosphate decarboxylase activity"/>
    <property type="evidence" value="ECO:0007669"/>
    <property type="project" value="InterPro"/>
</dbReference>
<proteinExistence type="inferred from homology"/>
<evidence type="ECO:0000313" key="10">
    <source>
        <dbReference type="EMBL" id="MEB3429174.1"/>
    </source>
</evidence>
<sequence length="311" mass="35527">MLIFSCLIDWILGDPESLPHPVRLMGFIINKEEKLIRKIFKSPKGLKFAGFLMALINILGTFFLIRYFLKLLDFNKYLKLVVTIHLGYTTIAAKSLADEAREVKKNMKISLERGRNRLKFIVGRNTERLSQEGIIRAVVETVAENTSDGVIAPMFYLIFGLEFAFAYKMINTMDSMVAYKNEKYKDLGFFPAKIDDLANLIPARLTSFLMMISSIPKYGIKNSFFITLRDHNKSSSPNSAWPEATVAGILGIKLGGGLYYDNIYVQKPYIGDAKRPIRAKDIDDTIKIMYKSQILFLIIYAIYLIFYKGIM</sequence>
<evidence type="ECO:0000256" key="2">
    <source>
        <dbReference type="ARBA" id="ARBA00004953"/>
    </source>
</evidence>
<evidence type="ECO:0000256" key="7">
    <source>
        <dbReference type="ARBA" id="ARBA00022989"/>
    </source>
</evidence>
<keyword evidence="7 9" id="KW-1133">Transmembrane helix</keyword>
<comment type="caution">
    <text evidence="9">Lacks conserved residue(s) required for the propagation of feature annotation.</text>
</comment>
<comment type="subcellular location">
    <subcellularLocation>
        <location evidence="1 9">Cell membrane</location>
        <topology evidence="1 9">Multi-pass membrane protein</topology>
    </subcellularLocation>
</comment>
<protein>
    <recommendedName>
        <fullName evidence="9">Cobalamin biosynthesis protein CobD</fullName>
    </recommendedName>
</protein>
<dbReference type="InterPro" id="IPR004485">
    <property type="entry name" value="Cobalamin_biosynth_CobD/CbiB"/>
</dbReference>
<keyword evidence="5 9" id="KW-0169">Cobalamin biosynthesis</keyword>
<dbReference type="RefSeq" id="WP_324619366.1">
    <property type="nucleotide sequence ID" value="NZ_JAYKOT010000003.1"/>
</dbReference>
<organism evidence="10 11">
    <name type="scientific">Citroniella saccharovorans</name>
    <dbReference type="NCBI Taxonomy" id="2053367"/>
    <lineage>
        <taxon>Bacteria</taxon>
        <taxon>Bacillati</taxon>
        <taxon>Bacillota</taxon>
        <taxon>Tissierellia</taxon>
        <taxon>Tissierellales</taxon>
        <taxon>Peptoniphilaceae</taxon>
        <taxon>Citroniella</taxon>
    </lineage>
</organism>
<dbReference type="PANTHER" id="PTHR34308">
    <property type="entry name" value="COBALAMIN BIOSYNTHESIS PROTEIN CBIB"/>
    <property type="match status" value="1"/>
</dbReference>
<dbReference type="Proteomes" id="UP001357733">
    <property type="component" value="Unassembled WGS sequence"/>
</dbReference>
<evidence type="ECO:0000256" key="1">
    <source>
        <dbReference type="ARBA" id="ARBA00004651"/>
    </source>
</evidence>
<dbReference type="AlphaFoldDB" id="A0AAW9MU75"/>
<evidence type="ECO:0000313" key="11">
    <source>
        <dbReference type="Proteomes" id="UP001357733"/>
    </source>
</evidence>
<evidence type="ECO:0000256" key="9">
    <source>
        <dbReference type="HAMAP-Rule" id="MF_00024"/>
    </source>
</evidence>
<gene>
    <name evidence="10" type="primary">cbiB</name>
    <name evidence="9" type="synonym">cobD</name>
    <name evidence="10" type="ORF">VLK81_03905</name>
</gene>
<reference evidence="10 11" key="1">
    <citation type="submission" date="2024-01" db="EMBL/GenBank/DDBJ databases">
        <title>Complete genome sequence of Citroniella saccharovorans strain M6.X9, isolated from human fecal sample.</title>
        <authorList>
            <person name="Cheng G."/>
            <person name="Westerholm M."/>
            <person name="Schnurer A."/>
        </authorList>
    </citation>
    <scope>NUCLEOTIDE SEQUENCE [LARGE SCALE GENOMIC DNA]</scope>
    <source>
        <strain evidence="10 11">DSM 29873</strain>
    </source>
</reference>
<comment type="pathway">
    <text evidence="2 9">Cofactor biosynthesis; adenosylcobalamin biosynthesis.</text>
</comment>
<comment type="caution">
    <text evidence="10">The sequence shown here is derived from an EMBL/GenBank/DDBJ whole genome shotgun (WGS) entry which is preliminary data.</text>
</comment>
<feature type="transmembrane region" description="Helical" evidence="9">
    <location>
        <begin position="48"/>
        <end position="69"/>
    </location>
</feature>
<comment type="function">
    <text evidence="9">Converts cobyric acid to cobinamide by the addition of aminopropanol on the F carboxylic group.</text>
</comment>
<feature type="transmembrane region" description="Helical" evidence="9">
    <location>
        <begin position="150"/>
        <end position="170"/>
    </location>
</feature>
<evidence type="ECO:0000256" key="5">
    <source>
        <dbReference type="ARBA" id="ARBA00022573"/>
    </source>
</evidence>
<dbReference type="Pfam" id="PF03186">
    <property type="entry name" value="CobD_Cbib"/>
    <property type="match status" value="1"/>
</dbReference>
<feature type="transmembrane region" description="Helical" evidence="9">
    <location>
        <begin position="288"/>
        <end position="306"/>
    </location>
</feature>
<keyword evidence="11" id="KW-1185">Reference proteome</keyword>
<dbReference type="GO" id="GO:0015420">
    <property type="term" value="F:ABC-type vitamin B12 transporter activity"/>
    <property type="evidence" value="ECO:0007669"/>
    <property type="project" value="UniProtKB-UniRule"/>
</dbReference>
<evidence type="ECO:0000256" key="4">
    <source>
        <dbReference type="ARBA" id="ARBA00022475"/>
    </source>
</evidence>
<dbReference type="GO" id="GO:0009236">
    <property type="term" value="P:cobalamin biosynthetic process"/>
    <property type="evidence" value="ECO:0007669"/>
    <property type="project" value="UniProtKB-UniRule"/>
</dbReference>
<dbReference type="NCBIfam" id="TIGR00380">
    <property type="entry name" value="cobal_cbiB"/>
    <property type="match status" value="1"/>
</dbReference>
<dbReference type="GO" id="GO:0005886">
    <property type="term" value="C:plasma membrane"/>
    <property type="evidence" value="ECO:0007669"/>
    <property type="project" value="UniProtKB-SubCell"/>
</dbReference>
<evidence type="ECO:0000256" key="6">
    <source>
        <dbReference type="ARBA" id="ARBA00022692"/>
    </source>
</evidence>
<evidence type="ECO:0000256" key="3">
    <source>
        <dbReference type="ARBA" id="ARBA00006263"/>
    </source>
</evidence>
<evidence type="ECO:0000256" key="8">
    <source>
        <dbReference type="ARBA" id="ARBA00023136"/>
    </source>
</evidence>
<accession>A0AAW9MU75</accession>
<dbReference type="EMBL" id="JAYKOT010000003">
    <property type="protein sequence ID" value="MEB3429174.1"/>
    <property type="molecule type" value="Genomic_DNA"/>
</dbReference>
<dbReference type="PANTHER" id="PTHR34308:SF1">
    <property type="entry name" value="COBALAMIN BIOSYNTHESIS PROTEIN CBIB"/>
    <property type="match status" value="1"/>
</dbReference>
<comment type="similarity">
    <text evidence="3 9">Belongs to the CobD/CbiB family.</text>
</comment>